<evidence type="ECO:0000313" key="4">
    <source>
        <dbReference type="Proteomes" id="UP001374584"/>
    </source>
</evidence>
<feature type="coiled-coil region" evidence="1">
    <location>
        <begin position="72"/>
        <end position="120"/>
    </location>
</feature>
<evidence type="ECO:0000313" key="3">
    <source>
        <dbReference type="EMBL" id="KAK7354327.1"/>
    </source>
</evidence>
<dbReference type="EMBL" id="JAYMYR010000007">
    <property type="protein sequence ID" value="KAK7354327.1"/>
    <property type="molecule type" value="Genomic_DNA"/>
</dbReference>
<reference evidence="3 4" key="1">
    <citation type="submission" date="2024-01" db="EMBL/GenBank/DDBJ databases">
        <title>The genomes of 5 underutilized Papilionoideae crops provide insights into root nodulation and disease resistanc.</title>
        <authorList>
            <person name="Jiang F."/>
        </authorList>
    </citation>
    <scope>NUCLEOTIDE SEQUENCE [LARGE SCALE GENOMIC DNA]</scope>
    <source>
        <strain evidence="3">JINMINGXINNONG_FW02</strain>
        <tissue evidence="3">Leaves</tissue>
    </source>
</reference>
<evidence type="ECO:0000256" key="2">
    <source>
        <dbReference type="SAM" id="MobiDB-lite"/>
    </source>
</evidence>
<accession>A0AAN9MH22</accession>
<dbReference type="Proteomes" id="UP001374584">
    <property type="component" value="Unassembled WGS sequence"/>
</dbReference>
<dbReference type="AlphaFoldDB" id="A0AAN9MH22"/>
<feature type="region of interest" description="Disordered" evidence="2">
    <location>
        <begin position="1"/>
        <end position="34"/>
    </location>
</feature>
<keyword evidence="1" id="KW-0175">Coiled coil</keyword>
<comment type="caution">
    <text evidence="3">The sequence shown here is derived from an EMBL/GenBank/DDBJ whole genome shotgun (WGS) entry which is preliminary data.</text>
</comment>
<sequence>MLNAFRDKLKEKRGAAGTGPPPTASEASSNLRQAVDANTTYEKKLCAQAAELELGAARVAELEKAAARVAELEKAAAGRASLEAENARLRKALEEAERKEASLEGEVASLRQGKEAVEAEVLKTMEDTMVLITPSFDPTVRQAGVLYGGPPPSVEWHMKGVYFSSPPLD</sequence>
<organism evidence="3 4">
    <name type="scientific">Phaseolus coccineus</name>
    <name type="common">Scarlet runner bean</name>
    <name type="synonym">Phaseolus multiflorus</name>
    <dbReference type="NCBI Taxonomy" id="3886"/>
    <lineage>
        <taxon>Eukaryota</taxon>
        <taxon>Viridiplantae</taxon>
        <taxon>Streptophyta</taxon>
        <taxon>Embryophyta</taxon>
        <taxon>Tracheophyta</taxon>
        <taxon>Spermatophyta</taxon>
        <taxon>Magnoliopsida</taxon>
        <taxon>eudicotyledons</taxon>
        <taxon>Gunneridae</taxon>
        <taxon>Pentapetalae</taxon>
        <taxon>rosids</taxon>
        <taxon>fabids</taxon>
        <taxon>Fabales</taxon>
        <taxon>Fabaceae</taxon>
        <taxon>Papilionoideae</taxon>
        <taxon>50 kb inversion clade</taxon>
        <taxon>NPAAA clade</taxon>
        <taxon>indigoferoid/millettioid clade</taxon>
        <taxon>Phaseoleae</taxon>
        <taxon>Phaseolus</taxon>
    </lineage>
</organism>
<feature type="compositionally biased region" description="Basic and acidic residues" evidence="2">
    <location>
        <begin position="1"/>
        <end position="14"/>
    </location>
</feature>
<keyword evidence="4" id="KW-1185">Reference proteome</keyword>
<feature type="compositionally biased region" description="Polar residues" evidence="2">
    <location>
        <begin position="25"/>
        <end position="34"/>
    </location>
</feature>
<name>A0AAN9MH22_PHACN</name>
<protein>
    <submittedName>
        <fullName evidence="3">Uncharacterized protein</fullName>
    </submittedName>
</protein>
<proteinExistence type="predicted"/>
<gene>
    <name evidence="3" type="ORF">VNO80_19787</name>
</gene>
<evidence type="ECO:0000256" key="1">
    <source>
        <dbReference type="SAM" id="Coils"/>
    </source>
</evidence>